<dbReference type="EC" id="2.7.13.3" evidence="2"/>
<organism evidence="13 14">
    <name type="scientific">Archangium minus</name>
    <dbReference type="NCBI Taxonomy" id="83450"/>
    <lineage>
        <taxon>Bacteria</taxon>
        <taxon>Pseudomonadati</taxon>
        <taxon>Myxococcota</taxon>
        <taxon>Myxococcia</taxon>
        <taxon>Myxococcales</taxon>
        <taxon>Cystobacterineae</taxon>
        <taxon>Archangiaceae</taxon>
        <taxon>Archangium</taxon>
    </lineage>
</organism>
<evidence type="ECO:0000313" key="14">
    <source>
        <dbReference type="Proteomes" id="UP001611383"/>
    </source>
</evidence>
<evidence type="ECO:0000259" key="11">
    <source>
        <dbReference type="PROSITE" id="PS50112"/>
    </source>
</evidence>
<name>A0ABY9X8H1_9BACT</name>
<feature type="domain" description="PAS" evidence="11">
    <location>
        <begin position="170"/>
        <end position="243"/>
    </location>
</feature>
<dbReference type="Gene3D" id="3.30.450.20">
    <property type="entry name" value="PAS domain"/>
    <property type="match status" value="2"/>
</dbReference>
<evidence type="ECO:0000259" key="12">
    <source>
        <dbReference type="PROSITE" id="PS50113"/>
    </source>
</evidence>
<dbReference type="PRINTS" id="PR00344">
    <property type="entry name" value="BCTRLSENSOR"/>
</dbReference>
<dbReference type="PANTHER" id="PTHR43065:SF46">
    <property type="entry name" value="C4-DICARBOXYLATE TRANSPORT SENSOR PROTEIN DCTB"/>
    <property type="match status" value="1"/>
</dbReference>
<dbReference type="InterPro" id="IPR013767">
    <property type="entry name" value="PAS_fold"/>
</dbReference>
<keyword evidence="14" id="KW-1185">Reference proteome</keyword>
<dbReference type="InterPro" id="IPR001610">
    <property type="entry name" value="PAC"/>
</dbReference>
<dbReference type="SMART" id="SM00388">
    <property type="entry name" value="HisKA"/>
    <property type="match status" value="1"/>
</dbReference>
<dbReference type="CDD" id="cd00130">
    <property type="entry name" value="PAS"/>
    <property type="match status" value="2"/>
</dbReference>
<feature type="compositionally biased region" description="Basic and acidic residues" evidence="9">
    <location>
        <begin position="145"/>
        <end position="168"/>
    </location>
</feature>
<evidence type="ECO:0000256" key="5">
    <source>
        <dbReference type="ARBA" id="ARBA00022741"/>
    </source>
</evidence>
<feature type="domain" description="PAS" evidence="11">
    <location>
        <begin position="298"/>
        <end position="343"/>
    </location>
</feature>
<dbReference type="InterPro" id="IPR036890">
    <property type="entry name" value="HATPase_C_sf"/>
</dbReference>
<dbReference type="SMART" id="SM00387">
    <property type="entry name" value="HATPase_c"/>
    <property type="match status" value="1"/>
</dbReference>
<feature type="domain" description="PAC" evidence="12">
    <location>
        <begin position="245"/>
        <end position="297"/>
    </location>
</feature>
<dbReference type="PROSITE" id="PS50113">
    <property type="entry name" value="PAC"/>
    <property type="match status" value="2"/>
</dbReference>
<keyword evidence="6" id="KW-0418">Kinase</keyword>
<dbReference type="InterPro" id="IPR004358">
    <property type="entry name" value="Sig_transdc_His_kin-like_C"/>
</dbReference>
<dbReference type="SUPFAM" id="SSF55781">
    <property type="entry name" value="GAF domain-like"/>
    <property type="match status" value="1"/>
</dbReference>
<dbReference type="InterPro" id="IPR029016">
    <property type="entry name" value="GAF-like_dom_sf"/>
</dbReference>
<dbReference type="Pfam" id="PF00989">
    <property type="entry name" value="PAS"/>
    <property type="match status" value="1"/>
</dbReference>
<dbReference type="NCBIfam" id="TIGR00229">
    <property type="entry name" value="sensory_box"/>
    <property type="match status" value="2"/>
</dbReference>
<evidence type="ECO:0000313" key="13">
    <source>
        <dbReference type="EMBL" id="WNG51695.1"/>
    </source>
</evidence>
<dbReference type="EMBL" id="CP043494">
    <property type="protein sequence ID" value="WNG51695.1"/>
    <property type="molecule type" value="Genomic_DNA"/>
</dbReference>
<keyword evidence="3" id="KW-0597">Phosphoprotein</keyword>
<evidence type="ECO:0000256" key="3">
    <source>
        <dbReference type="ARBA" id="ARBA00022553"/>
    </source>
</evidence>
<dbReference type="InterPro" id="IPR000700">
    <property type="entry name" value="PAS-assoc_C"/>
</dbReference>
<dbReference type="InterPro" id="IPR000014">
    <property type="entry name" value="PAS"/>
</dbReference>
<sequence length="824" mass="90846">MARRLGRDLEPSMTVPEFIVAQHGVIIERWLHGTAALVAPRRYTREELIDSLPRFLEELTGALLQLDGSPGSSQLPGHSVVAQAHGRQRLRLGVDVGVIVREYALLREVIVTLLAQAGMDLAEPHARLLARCIDTGAAEAVSQYVRDEERQKRRARAESQAHEDSATREDEEQVRLLLDSVLDYALFLLSVDGSVSSWNPGAERLMGYAEEEILGQPLARFFPREEVARGTAEHLLRDTTREGRAEHEGCLVRKEGGTFWASLTLREVVGAAGQPRGFSAVARDLSERRRADLALRESEERFRMMVDSVQDYALFVVTTEGIVSGWNPGAERLKGYTAEEAVGLHINQFFPREVVERGEARRILAHAHEKNGAEYEGWLVRKDRSSFWGSLILDPIRDETGQLKGFTNIARDLTERKRTEQAQMLLAEAGDALAGSLDVETIAQQMVQLATPELADWCMVSLAEGPHLRPVAVAHADEARQPLLQSVVQPLPTEPSRPHGPVHVVHTGQVELIPDAAEAPWFAEALGIQPAGALTKLGTHSAECVPLKARGETFGAMTFVQESPPPRRQGPIDRGLIESIAHRAALMLDNARLYAEAMRRANFERHLVGIVSHDLSTPISAMGLGVELLLSDRELTPRQRTALERMNQATQRARRLIRDLLDFTQARVGGGLPVNPQPLELHGLARTVLEEISSANPARQVQLTSSGDTRGNWDPDRLAQVITNLVNNALSYSPPDTAVHLEVQGEGEAVHLRVHNEGDPIPPGLLPRLFEPLERGARPGTSGRSIGLGLFIVDHIVRAHGGAVEVRSEPREGTTFTVRLPRER</sequence>
<dbReference type="Pfam" id="PF13426">
    <property type="entry name" value="PAS_9"/>
    <property type="match status" value="1"/>
</dbReference>
<dbReference type="Gene3D" id="1.10.287.130">
    <property type="match status" value="1"/>
</dbReference>
<dbReference type="Gene3D" id="3.30.450.40">
    <property type="match status" value="1"/>
</dbReference>
<feature type="domain" description="Histidine kinase" evidence="10">
    <location>
        <begin position="610"/>
        <end position="824"/>
    </location>
</feature>
<feature type="region of interest" description="Disordered" evidence="9">
    <location>
        <begin position="144"/>
        <end position="169"/>
    </location>
</feature>
<dbReference type="PROSITE" id="PS50109">
    <property type="entry name" value="HIS_KIN"/>
    <property type="match status" value="1"/>
</dbReference>
<evidence type="ECO:0000256" key="4">
    <source>
        <dbReference type="ARBA" id="ARBA00022679"/>
    </source>
</evidence>
<dbReference type="PROSITE" id="PS50112">
    <property type="entry name" value="PAS"/>
    <property type="match status" value="2"/>
</dbReference>
<evidence type="ECO:0000256" key="9">
    <source>
        <dbReference type="SAM" id="MobiDB-lite"/>
    </source>
</evidence>
<dbReference type="InterPro" id="IPR035965">
    <property type="entry name" value="PAS-like_dom_sf"/>
</dbReference>
<evidence type="ECO:0000256" key="6">
    <source>
        <dbReference type="ARBA" id="ARBA00022777"/>
    </source>
</evidence>
<keyword evidence="8" id="KW-0902">Two-component regulatory system</keyword>
<reference evidence="13 14" key="1">
    <citation type="submission" date="2019-08" db="EMBL/GenBank/DDBJ databases">
        <title>Archangium and Cystobacter genomes.</title>
        <authorList>
            <person name="Chen I.-C.K."/>
            <person name="Wielgoss S."/>
        </authorList>
    </citation>
    <scope>NUCLEOTIDE SEQUENCE [LARGE SCALE GENOMIC DNA]</scope>
    <source>
        <strain evidence="13 14">Cbm 6</strain>
    </source>
</reference>
<dbReference type="RefSeq" id="WP_395811982.1">
    <property type="nucleotide sequence ID" value="NZ_CP043494.1"/>
</dbReference>
<dbReference type="CDD" id="cd00075">
    <property type="entry name" value="HATPase"/>
    <property type="match status" value="1"/>
</dbReference>
<evidence type="ECO:0000259" key="10">
    <source>
        <dbReference type="PROSITE" id="PS50109"/>
    </source>
</evidence>
<dbReference type="InterPro" id="IPR036097">
    <property type="entry name" value="HisK_dim/P_sf"/>
</dbReference>
<evidence type="ECO:0000256" key="1">
    <source>
        <dbReference type="ARBA" id="ARBA00000085"/>
    </source>
</evidence>
<dbReference type="Pfam" id="PF01590">
    <property type="entry name" value="GAF"/>
    <property type="match status" value="1"/>
</dbReference>
<evidence type="ECO:0000256" key="7">
    <source>
        <dbReference type="ARBA" id="ARBA00022840"/>
    </source>
</evidence>
<dbReference type="Pfam" id="PF02518">
    <property type="entry name" value="HATPase_c"/>
    <property type="match status" value="1"/>
</dbReference>
<dbReference type="SUPFAM" id="SSF55874">
    <property type="entry name" value="ATPase domain of HSP90 chaperone/DNA topoisomerase II/histidine kinase"/>
    <property type="match status" value="1"/>
</dbReference>
<gene>
    <name evidence="13" type="ORF">F0U60_52005</name>
</gene>
<protein>
    <recommendedName>
        <fullName evidence="2">histidine kinase</fullName>
        <ecNumber evidence="2">2.7.13.3</ecNumber>
    </recommendedName>
</protein>
<dbReference type="SMART" id="SM00065">
    <property type="entry name" value="GAF"/>
    <property type="match status" value="1"/>
</dbReference>
<dbReference type="SMART" id="SM00086">
    <property type="entry name" value="PAC"/>
    <property type="match status" value="2"/>
</dbReference>
<dbReference type="Gene3D" id="3.30.565.10">
    <property type="entry name" value="Histidine kinase-like ATPase, C-terminal domain"/>
    <property type="match status" value="1"/>
</dbReference>
<dbReference type="InterPro" id="IPR003594">
    <property type="entry name" value="HATPase_dom"/>
</dbReference>
<comment type="catalytic activity">
    <reaction evidence="1">
        <text>ATP + protein L-histidine = ADP + protein N-phospho-L-histidine.</text>
        <dbReference type="EC" id="2.7.13.3"/>
    </reaction>
</comment>
<dbReference type="SUPFAM" id="SSF47384">
    <property type="entry name" value="Homodimeric domain of signal transducing histidine kinase"/>
    <property type="match status" value="1"/>
</dbReference>
<accession>A0ABY9X8H1</accession>
<evidence type="ECO:0000256" key="2">
    <source>
        <dbReference type="ARBA" id="ARBA00012438"/>
    </source>
</evidence>
<dbReference type="CDD" id="cd00082">
    <property type="entry name" value="HisKA"/>
    <property type="match status" value="1"/>
</dbReference>
<proteinExistence type="predicted"/>
<dbReference type="PANTHER" id="PTHR43065">
    <property type="entry name" value="SENSOR HISTIDINE KINASE"/>
    <property type="match status" value="1"/>
</dbReference>
<keyword evidence="4" id="KW-0808">Transferase</keyword>
<dbReference type="SUPFAM" id="SSF55785">
    <property type="entry name" value="PYP-like sensor domain (PAS domain)"/>
    <property type="match status" value="2"/>
</dbReference>
<dbReference type="Pfam" id="PF00512">
    <property type="entry name" value="HisKA"/>
    <property type="match status" value="1"/>
</dbReference>
<dbReference type="InterPro" id="IPR005467">
    <property type="entry name" value="His_kinase_dom"/>
</dbReference>
<feature type="domain" description="PAC" evidence="12">
    <location>
        <begin position="373"/>
        <end position="425"/>
    </location>
</feature>
<keyword evidence="7" id="KW-0067">ATP-binding</keyword>
<evidence type="ECO:0000256" key="8">
    <source>
        <dbReference type="ARBA" id="ARBA00023012"/>
    </source>
</evidence>
<dbReference type="InterPro" id="IPR003018">
    <property type="entry name" value="GAF"/>
</dbReference>
<dbReference type="Proteomes" id="UP001611383">
    <property type="component" value="Chromosome"/>
</dbReference>
<dbReference type="InterPro" id="IPR003661">
    <property type="entry name" value="HisK_dim/P_dom"/>
</dbReference>
<dbReference type="SMART" id="SM00091">
    <property type="entry name" value="PAS"/>
    <property type="match status" value="2"/>
</dbReference>
<keyword evidence="5" id="KW-0547">Nucleotide-binding</keyword>